<protein>
    <recommendedName>
        <fullName evidence="4">NAD-dependent epimerase/dehydratase domain-containing protein</fullName>
    </recommendedName>
</protein>
<dbReference type="InterPro" id="IPR001509">
    <property type="entry name" value="Epimerase_deHydtase"/>
</dbReference>
<accession>A0A381TL60</accession>
<dbReference type="InterPro" id="IPR036291">
    <property type="entry name" value="NAD(P)-bd_dom_sf"/>
</dbReference>
<gene>
    <name evidence="5" type="ORF">METZ01_LOCUS69664</name>
</gene>
<evidence type="ECO:0000313" key="5">
    <source>
        <dbReference type="EMBL" id="SVA16810.1"/>
    </source>
</evidence>
<comment type="similarity">
    <text evidence="1">Belongs to the NAD(P)-dependent epimerase/dehydratase family.</text>
</comment>
<dbReference type="PANTHER" id="PTHR43103:SF5">
    <property type="entry name" value="4-EPIMERASE, PUTATIVE (AFU_ORTHOLOGUE AFUA_7G00360)-RELATED"/>
    <property type="match status" value="1"/>
</dbReference>
<feature type="domain" description="NAD-dependent epimerase/dehydratase" evidence="4">
    <location>
        <begin position="5"/>
        <end position="174"/>
    </location>
</feature>
<evidence type="ECO:0000259" key="4">
    <source>
        <dbReference type="Pfam" id="PF01370"/>
    </source>
</evidence>
<evidence type="ECO:0000256" key="2">
    <source>
        <dbReference type="ARBA" id="ARBA00023002"/>
    </source>
</evidence>
<dbReference type="GO" id="GO:0016491">
    <property type="term" value="F:oxidoreductase activity"/>
    <property type="evidence" value="ECO:0007669"/>
    <property type="project" value="UniProtKB-KW"/>
</dbReference>
<dbReference type="Gene3D" id="3.40.50.720">
    <property type="entry name" value="NAD(P)-binding Rossmann-like Domain"/>
    <property type="match status" value="1"/>
</dbReference>
<keyword evidence="2" id="KW-0560">Oxidoreductase</keyword>
<evidence type="ECO:0000256" key="1">
    <source>
        <dbReference type="ARBA" id="ARBA00007637"/>
    </source>
</evidence>
<dbReference type="SUPFAM" id="SSF51735">
    <property type="entry name" value="NAD(P)-binding Rossmann-fold domains"/>
    <property type="match status" value="1"/>
</dbReference>
<name>A0A381TL60_9ZZZZ</name>
<dbReference type="PANTHER" id="PTHR43103">
    <property type="entry name" value="NUCLEOSIDE-DIPHOSPHATE-SUGAR EPIMERASE"/>
    <property type="match status" value="1"/>
</dbReference>
<keyword evidence="3" id="KW-0520">NAD</keyword>
<dbReference type="AlphaFoldDB" id="A0A381TL60"/>
<dbReference type="Pfam" id="PF01370">
    <property type="entry name" value="Epimerase"/>
    <property type="match status" value="1"/>
</dbReference>
<organism evidence="5">
    <name type="scientific">marine metagenome</name>
    <dbReference type="NCBI Taxonomy" id="408172"/>
    <lineage>
        <taxon>unclassified sequences</taxon>
        <taxon>metagenomes</taxon>
        <taxon>ecological metagenomes</taxon>
    </lineage>
</organism>
<dbReference type="EMBL" id="UINC01004782">
    <property type="protein sequence ID" value="SVA16810.1"/>
    <property type="molecule type" value="Genomic_DNA"/>
</dbReference>
<sequence>MVEKVVVTGGSGRAGEYIIAELAANGYEVYNADAVAPRSGSPSNAAQFWRIDVTDYGEVLNALTGADAVIHMAAIPAPNMDPEHKVFRINMMANWNVLEAAEVHGIGRICMASSINAVGAGWGSKLYTPEYYPVDENHPTRVEDAYSQSKWLGEEMGEAFVRRRPGKVQIANMRFHGLWDPETAKQHLESGDKTSIDGRYPMGFWSWVGRHDAARACRLSIEKEFGGHEAFFINATDTVLEIPTMTALEAVHPGVEIREPLPGFTSPLSVRKSEELLGWVPVESWREGTVRAPEPNDVVPVSYKAQWTR</sequence>
<evidence type="ECO:0000256" key="3">
    <source>
        <dbReference type="ARBA" id="ARBA00023027"/>
    </source>
</evidence>
<proteinExistence type="inferred from homology"/>
<reference evidence="5" key="1">
    <citation type="submission" date="2018-05" db="EMBL/GenBank/DDBJ databases">
        <authorList>
            <person name="Lanie J.A."/>
            <person name="Ng W.-L."/>
            <person name="Kazmierczak K.M."/>
            <person name="Andrzejewski T.M."/>
            <person name="Davidsen T.M."/>
            <person name="Wayne K.J."/>
            <person name="Tettelin H."/>
            <person name="Glass J.I."/>
            <person name="Rusch D."/>
            <person name="Podicherti R."/>
            <person name="Tsui H.-C.T."/>
            <person name="Winkler M.E."/>
        </authorList>
    </citation>
    <scope>NUCLEOTIDE SEQUENCE</scope>
</reference>